<proteinExistence type="predicted"/>
<dbReference type="EMBL" id="SNSC02000013">
    <property type="protein sequence ID" value="TID18926.1"/>
    <property type="molecule type" value="Genomic_DNA"/>
</dbReference>
<organism evidence="1 2">
    <name type="scientific">Venturia nashicola</name>
    <dbReference type="NCBI Taxonomy" id="86259"/>
    <lineage>
        <taxon>Eukaryota</taxon>
        <taxon>Fungi</taxon>
        <taxon>Dikarya</taxon>
        <taxon>Ascomycota</taxon>
        <taxon>Pezizomycotina</taxon>
        <taxon>Dothideomycetes</taxon>
        <taxon>Pleosporomycetidae</taxon>
        <taxon>Venturiales</taxon>
        <taxon>Venturiaceae</taxon>
        <taxon>Venturia</taxon>
    </lineage>
</organism>
<sequence length="343" mass="39267">MATSKFPQYRDGDVVISLTSNEDENFILHSDVLAKYSEFFRQGLSSRWLQSKITGTKIIDNRTITMKRYELVEDEECKDLFLLEGKTTSSGMCDRVDAGKGLIAAYTLAFAIMYEDREGRIDVDKLLSDIVLKELHTFMDAYQCYDSRSMRLRLQSLILESPMIGPMGINAESPRFIPIGKGLRSPDIYMHAVRGAALGHYFSQRKNSKHPYLKRDYDENTMEIMKFWAAKIAVQYDPIVDELDKLASTAIAQLQVHHKVSSPMTGESRIFRSAAKWIILHRAELYSLHSFDPAEGTCGTQNWLWYMYSQPHKFAHEPCTGNLVATLQGYVDQRITRRSFING</sequence>
<gene>
    <name evidence="1" type="ORF">E6O75_ATG06047</name>
</gene>
<evidence type="ECO:0008006" key="3">
    <source>
        <dbReference type="Google" id="ProtNLM"/>
    </source>
</evidence>
<dbReference type="Proteomes" id="UP000298493">
    <property type="component" value="Unassembled WGS sequence"/>
</dbReference>
<dbReference type="AlphaFoldDB" id="A0A4Z1NT33"/>
<evidence type="ECO:0000313" key="1">
    <source>
        <dbReference type="EMBL" id="TID18926.1"/>
    </source>
</evidence>
<comment type="caution">
    <text evidence="1">The sequence shown here is derived from an EMBL/GenBank/DDBJ whole genome shotgun (WGS) entry which is preliminary data.</text>
</comment>
<protein>
    <recommendedName>
        <fullName evidence="3">BTB domain-containing protein</fullName>
    </recommendedName>
</protein>
<name>A0A4Z1NT33_9PEZI</name>
<evidence type="ECO:0000313" key="2">
    <source>
        <dbReference type="Proteomes" id="UP000298493"/>
    </source>
</evidence>
<accession>A0A4Z1NT33</accession>
<keyword evidence="2" id="KW-1185">Reference proteome</keyword>
<reference evidence="1 2" key="1">
    <citation type="submission" date="2019-04" db="EMBL/GenBank/DDBJ databases">
        <title>High contiguity whole genome sequence and gene annotation resource for two Venturia nashicola isolates.</title>
        <authorList>
            <person name="Prokchorchik M."/>
            <person name="Won K."/>
            <person name="Lee Y."/>
            <person name="Choi E.D."/>
            <person name="Segonzac C."/>
            <person name="Sohn K.H."/>
        </authorList>
    </citation>
    <scope>NUCLEOTIDE SEQUENCE [LARGE SCALE GENOMIC DNA]</scope>
    <source>
        <strain evidence="1 2">PRI2</strain>
    </source>
</reference>